<dbReference type="PANTHER" id="PTHR35564:SF4">
    <property type="entry name" value="CYTOPLASMIC PROTEIN"/>
    <property type="match status" value="1"/>
</dbReference>
<keyword evidence="2" id="KW-1185">Reference proteome</keyword>
<reference evidence="1 2" key="1">
    <citation type="submission" date="2015-10" db="EMBL/GenBank/DDBJ databases">
        <title>Genomic differences between typical nodule nitrogen-fixing rhizobial strains and those coming from bean seeds.</title>
        <authorList>
            <person name="Peralta H."/>
            <person name="Aguilar-Vera A."/>
            <person name="Diaz R."/>
            <person name="Mora Y."/>
            <person name="Martinez-Batallar G."/>
            <person name="Salazar E."/>
            <person name="Vargas-Lagunas C."/>
            <person name="Encarnacion S."/>
            <person name="Girard L."/>
            <person name="Mora J."/>
        </authorList>
    </citation>
    <scope>NUCLEOTIDE SEQUENCE [LARGE SCALE GENOMIC DNA]</scope>
    <source>
        <strain evidence="1 2">CFNEI 73</strain>
        <plasmid evidence="1 2">C</plasmid>
    </source>
</reference>
<dbReference type="NCBIfam" id="TIGR03347">
    <property type="entry name" value="VI_chp_1"/>
    <property type="match status" value="1"/>
</dbReference>
<proteinExistence type="predicted"/>
<protein>
    <submittedName>
        <fullName evidence="1">Protein ImpH/VasB</fullName>
    </submittedName>
</protein>
<dbReference type="KEGG" id="same:SAMCFNEI73_pC1917"/>
<organism evidence="1 2">
    <name type="scientific">Sinorhizobium americanum</name>
    <dbReference type="NCBI Taxonomy" id="194963"/>
    <lineage>
        <taxon>Bacteria</taxon>
        <taxon>Pseudomonadati</taxon>
        <taxon>Pseudomonadota</taxon>
        <taxon>Alphaproteobacteria</taxon>
        <taxon>Hyphomicrobiales</taxon>
        <taxon>Rhizobiaceae</taxon>
        <taxon>Sinorhizobium/Ensifer group</taxon>
        <taxon>Sinorhizobium</taxon>
    </lineage>
</organism>
<keyword evidence="1" id="KW-0614">Plasmid</keyword>
<evidence type="ECO:0000313" key="1">
    <source>
        <dbReference type="EMBL" id="APG95616.1"/>
    </source>
</evidence>
<sequence length="339" mass="37015">MDTPSPKTEALAALLETDPGRFEPTTAYRVAEQAADGGLDVRAHAGVSVAPLAVSRFRRREGKASVQSGLAVVTGPVGSMPPFYNELVMREERNRSRALAAFFDLFSARISELFAAAGEKYRMARRLRWSRGRDGNAFLTSLFALTGFGTARLKERSGFDDDLILRFSGFFAARTRNAANLQAMLAEFTGLPIEIDQFRGRWLPIPLEERSRVQPGNGLQLGVNASAGAFTRNFSGSFRVVIGPVDYPDYLALTPGSRSLAEIFSLTRLYLGTGLDFDIQIILKKEQIPQCRLGDRDEPARLGWNSWARIAPAARDSGDAVIPEPRPVSGSGRMVGDAA</sequence>
<name>A0A1L3LZZ2_9HYPH</name>
<dbReference type="RefSeq" id="WP_064252862.1">
    <property type="nucleotide sequence ID" value="NZ_CP013110.1"/>
</dbReference>
<dbReference type="OrthoDB" id="1523296at2"/>
<dbReference type="Proteomes" id="UP000182306">
    <property type="component" value="Plasmid C"/>
</dbReference>
<evidence type="ECO:0000313" key="2">
    <source>
        <dbReference type="Proteomes" id="UP000182306"/>
    </source>
</evidence>
<dbReference type="InterPro" id="IPR010732">
    <property type="entry name" value="T6SS_TssG-like"/>
</dbReference>
<dbReference type="Pfam" id="PF06996">
    <property type="entry name" value="T6SS_TssG"/>
    <property type="match status" value="1"/>
</dbReference>
<dbReference type="AlphaFoldDB" id="A0A1L3LZZ2"/>
<dbReference type="PANTHER" id="PTHR35564">
    <property type="match status" value="1"/>
</dbReference>
<geneLocation type="plasmid" evidence="1 2">
    <name>C</name>
</geneLocation>
<gene>
    <name evidence="1" type="primary">impH</name>
    <name evidence="1" type="ORF">SAMCFNEI73_pC1917</name>
</gene>
<dbReference type="EMBL" id="CP013110">
    <property type="protein sequence ID" value="APG95616.1"/>
    <property type="molecule type" value="Genomic_DNA"/>
</dbReference>
<accession>A0A1L3LZZ2</accession>